<dbReference type="InterPro" id="IPR011032">
    <property type="entry name" value="GroES-like_sf"/>
</dbReference>
<dbReference type="CDD" id="cd05280">
    <property type="entry name" value="MDR_yhdh_yhfp"/>
    <property type="match status" value="1"/>
</dbReference>
<dbReference type="Pfam" id="PF00107">
    <property type="entry name" value="ADH_zinc_N"/>
    <property type="match status" value="1"/>
</dbReference>
<keyword evidence="3" id="KW-1185">Reference proteome</keyword>
<dbReference type="SUPFAM" id="SSF50129">
    <property type="entry name" value="GroES-like"/>
    <property type="match status" value="1"/>
</dbReference>
<proteinExistence type="predicted"/>
<dbReference type="Gene3D" id="3.90.180.10">
    <property type="entry name" value="Medium-chain alcohol dehydrogenases, catalytic domain"/>
    <property type="match status" value="1"/>
</dbReference>
<dbReference type="EMBL" id="FNJI01000039">
    <property type="protein sequence ID" value="SDP72282.1"/>
    <property type="molecule type" value="Genomic_DNA"/>
</dbReference>
<evidence type="ECO:0000313" key="2">
    <source>
        <dbReference type="EMBL" id="SDP72282.1"/>
    </source>
</evidence>
<gene>
    <name evidence="2" type="ORF">SAMN05660330_03824</name>
</gene>
<dbReference type="PANTHER" id="PTHR43677:SF1">
    <property type="entry name" value="ACRYLYL-COA REDUCTASE ACUI-RELATED"/>
    <property type="match status" value="1"/>
</dbReference>
<dbReference type="OrthoDB" id="9782155at2"/>
<protein>
    <submittedName>
        <fullName evidence="2">Putative quinone oxidoreductase, YhdH/YhfP family</fullName>
    </submittedName>
</protein>
<dbReference type="PANTHER" id="PTHR43677">
    <property type="entry name" value="SHORT-CHAIN DEHYDROGENASE/REDUCTASE"/>
    <property type="match status" value="1"/>
</dbReference>
<dbReference type="AlphaFoldDB" id="A0A1H0V171"/>
<evidence type="ECO:0000259" key="1">
    <source>
        <dbReference type="SMART" id="SM00829"/>
    </source>
</evidence>
<dbReference type="InterPro" id="IPR036291">
    <property type="entry name" value="NAD(P)-bd_dom_sf"/>
</dbReference>
<accession>A0A1H0V171</accession>
<sequence>MKKFSAFRIKENEGKGSGEIVECAIDELDAGDVVIKTAYAGVNYKDALAGLGMAKIIERYPCIGGIEAVGVVVESKSAAFKEGDKVIVHGRGIGVKHDGGFSEYVRVPAEWVIPLPRNLEMLEAATLGVAGHTAAVSINEMERNGLKPENGPIAVTGATGGAASLSIDMLSGLGYEVVAVTRKKQLHDYLNKLGARRIIATPEDVAVTRHLEKGEWAGAIDTTGGHVLAWLLRTTAPDGVIASFGNTAGIELQTTVFPFILRGVRLLGINSNTEIPFRKLIWERMATDLKPRHIKDIVKLITFGDLPEFMRGMLKGETQGRYVVAFDESL</sequence>
<dbReference type="InterPro" id="IPR051397">
    <property type="entry name" value="Zn-ADH-like_protein"/>
</dbReference>
<dbReference type="SMART" id="SM00829">
    <property type="entry name" value="PKS_ER"/>
    <property type="match status" value="1"/>
</dbReference>
<dbReference type="Pfam" id="PF08240">
    <property type="entry name" value="ADH_N"/>
    <property type="match status" value="1"/>
</dbReference>
<evidence type="ECO:0000313" key="3">
    <source>
        <dbReference type="Proteomes" id="UP000199073"/>
    </source>
</evidence>
<reference evidence="2 3" key="1">
    <citation type="submission" date="2016-10" db="EMBL/GenBank/DDBJ databases">
        <authorList>
            <person name="de Groot N.N."/>
        </authorList>
    </citation>
    <scope>NUCLEOTIDE SEQUENCE [LARGE SCALE GENOMIC DNA]</scope>
    <source>
        <strain evidence="2 3">DSM 12130</strain>
    </source>
</reference>
<dbReference type="SUPFAM" id="SSF51735">
    <property type="entry name" value="NAD(P)-binding Rossmann-fold domains"/>
    <property type="match status" value="1"/>
</dbReference>
<dbReference type="InterPro" id="IPR013149">
    <property type="entry name" value="ADH-like_C"/>
</dbReference>
<name>A0A1H0V171_9BACT</name>
<dbReference type="InterPro" id="IPR013154">
    <property type="entry name" value="ADH-like_N"/>
</dbReference>
<dbReference type="Gene3D" id="3.40.50.720">
    <property type="entry name" value="NAD(P)-binding Rossmann-like Domain"/>
    <property type="match status" value="1"/>
</dbReference>
<dbReference type="NCBIfam" id="TIGR02823">
    <property type="entry name" value="oxido_YhdH"/>
    <property type="match status" value="1"/>
</dbReference>
<dbReference type="InterPro" id="IPR020843">
    <property type="entry name" value="ER"/>
</dbReference>
<dbReference type="STRING" id="91360.SAMN05660330_03824"/>
<dbReference type="RefSeq" id="WP_092225741.1">
    <property type="nucleotide sequence ID" value="NZ_FNJI01000039.1"/>
</dbReference>
<dbReference type="GO" id="GO:0043957">
    <property type="term" value="F:acryloyl-CoA reductase (NADPH) activity"/>
    <property type="evidence" value="ECO:0007669"/>
    <property type="project" value="TreeGrafter"/>
</dbReference>
<dbReference type="Proteomes" id="UP000199073">
    <property type="component" value="Unassembled WGS sequence"/>
</dbReference>
<organism evidence="2 3">
    <name type="scientific">Desulforhopalus singaporensis</name>
    <dbReference type="NCBI Taxonomy" id="91360"/>
    <lineage>
        <taxon>Bacteria</taxon>
        <taxon>Pseudomonadati</taxon>
        <taxon>Thermodesulfobacteriota</taxon>
        <taxon>Desulfobulbia</taxon>
        <taxon>Desulfobulbales</taxon>
        <taxon>Desulfocapsaceae</taxon>
        <taxon>Desulforhopalus</taxon>
    </lineage>
</organism>
<feature type="domain" description="Enoyl reductase (ER)" evidence="1">
    <location>
        <begin position="18"/>
        <end position="324"/>
    </location>
</feature>
<dbReference type="InterPro" id="IPR014188">
    <property type="entry name" value="Acrylyl-CoA_reductase_AcuI"/>
</dbReference>